<sequence length="682" mass="76396">MKKFNLTIYLLLLIFLIIFIPYKLLQVNGQVLLDDQYPKLANIYFKWDITDDKAKELAKWDILLVDMEVQIYSPNALKKIKQFNPDIKILAYIASQEVRGDSDSLSGTLRQKLYQQIPSSWWLKNTTGDQVNWWPGNPIFNVTSQCPSVAGQKYYDFLPWFVKNEILSTGLWDGVFYDNVWEGIDFMSNFDIDLDQNGQPEDKTVLSASWKDGMTALLNNSRIIFGDDVLVVGNGGEGYYKYVNGTLYEHFPYKGWSSTMNKYRFITENGMLPAVGILNTNVNNLGTQDDYKKMRYGLASALMGDGFYSFDNGDLSHQETWWYDEYDQYLGRPLGQAYNLRTGQTARNNFTDNVWRRDFENGTAIVNATSVDFHVDLRVEYEKIHGSQDLFVNDGSFVSEVNLPAYDGIILLKSAEEILSQSFVNGSFARIFDSWGNVKRTGFFSYLPDFTGGAQVIKSDINNDGRLEVLTSDESTVSIYTSSGQLIKEFYPYSETFNRGINIAVADLEGDGTLEIITGTENGGGPHIRIFNSRGVLINPGFFAYARNYRGGVNIAVGDLDGNGTMEIIAGAGVGGGPHVRVFNKDGKLINPGFFAYDESFRGGVNVAVGDLDGDGKDEIITGPGNGGGPHIKIFDKDGHLKYSQFFAFNKNSRFGVEVGVQDFDHDGKDEIIATSNDLFSY</sequence>
<dbReference type="Pfam" id="PF14885">
    <property type="entry name" value="GHL15"/>
    <property type="match status" value="1"/>
</dbReference>
<keyword evidence="2" id="KW-0472">Membrane</keyword>
<dbReference type="PANTHER" id="PTHR44103">
    <property type="entry name" value="PROPROTEIN CONVERTASE P"/>
    <property type="match status" value="1"/>
</dbReference>
<protein>
    <submittedName>
        <fullName evidence="3">Uncharacterized protein</fullName>
    </submittedName>
</protein>
<dbReference type="InterPro" id="IPR029455">
    <property type="entry name" value="GHL15"/>
</dbReference>
<name>A0A1F5SYK2_9BACT</name>
<dbReference type="STRING" id="1798002.A2478_04770"/>
<dbReference type="Proteomes" id="UP000179001">
    <property type="component" value="Unassembled WGS sequence"/>
</dbReference>
<comment type="caution">
    <text evidence="3">The sequence shown here is derived from an EMBL/GenBank/DDBJ whole genome shotgun (WGS) entry which is preliminary data.</text>
</comment>
<keyword evidence="2" id="KW-1133">Transmembrane helix</keyword>
<evidence type="ECO:0000256" key="2">
    <source>
        <dbReference type="SAM" id="Phobius"/>
    </source>
</evidence>
<dbReference type="SUPFAM" id="SSF69318">
    <property type="entry name" value="Integrin alpha N-terminal domain"/>
    <property type="match status" value="1"/>
</dbReference>
<evidence type="ECO:0000313" key="3">
    <source>
        <dbReference type="EMBL" id="OGF31770.1"/>
    </source>
</evidence>
<dbReference type="AlphaFoldDB" id="A0A1F5SYK2"/>
<feature type="transmembrane region" description="Helical" evidence="2">
    <location>
        <begin position="7"/>
        <end position="25"/>
    </location>
</feature>
<dbReference type="InterPro" id="IPR028994">
    <property type="entry name" value="Integrin_alpha_N"/>
</dbReference>
<dbReference type="EMBL" id="MFGJ01000007">
    <property type="protein sequence ID" value="OGF31770.1"/>
    <property type="molecule type" value="Genomic_DNA"/>
</dbReference>
<reference evidence="3 4" key="1">
    <citation type="journal article" date="2016" name="Nat. Commun.">
        <title>Thousands of microbial genomes shed light on interconnected biogeochemical processes in an aquifer system.</title>
        <authorList>
            <person name="Anantharaman K."/>
            <person name="Brown C.T."/>
            <person name="Hug L.A."/>
            <person name="Sharon I."/>
            <person name="Castelle C.J."/>
            <person name="Probst A.J."/>
            <person name="Thomas B.C."/>
            <person name="Singh A."/>
            <person name="Wilkins M.J."/>
            <person name="Karaoz U."/>
            <person name="Brodie E.L."/>
            <person name="Williams K.H."/>
            <person name="Hubbard S.S."/>
            <person name="Banfield J.F."/>
        </authorList>
    </citation>
    <scope>NUCLEOTIDE SEQUENCE [LARGE SCALE GENOMIC DNA]</scope>
</reference>
<evidence type="ECO:0000256" key="1">
    <source>
        <dbReference type="ARBA" id="ARBA00022729"/>
    </source>
</evidence>
<evidence type="ECO:0000313" key="4">
    <source>
        <dbReference type="Proteomes" id="UP000179001"/>
    </source>
</evidence>
<organism evidence="3 4">
    <name type="scientific">Candidatus Falkowbacteria bacterium RIFOXYC2_FULL_36_12</name>
    <dbReference type="NCBI Taxonomy" id="1798002"/>
    <lineage>
        <taxon>Bacteria</taxon>
        <taxon>Candidatus Falkowiibacteriota</taxon>
    </lineage>
</organism>
<keyword evidence="2" id="KW-0812">Transmembrane</keyword>
<dbReference type="Pfam" id="PF13517">
    <property type="entry name" value="FG-GAP_3"/>
    <property type="match status" value="2"/>
</dbReference>
<keyword evidence="1" id="KW-0732">Signal</keyword>
<dbReference type="PANTHER" id="PTHR44103:SF1">
    <property type="entry name" value="PROPROTEIN CONVERTASE P"/>
    <property type="match status" value="1"/>
</dbReference>
<accession>A0A1F5SYK2</accession>
<dbReference type="InterPro" id="IPR013517">
    <property type="entry name" value="FG-GAP"/>
</dbReference>
<gene>
    <name evidence="3" type="ORF">A2478_04770</name>
</gene>
<proteinExistence type="predicted"/>
<dbReference type="Gene3D" id="2.130.10.130">
    <property type="entry name" value="Integrin alpha, N-terminal"/>
    <property type="match status" value="1"/>
</dbReference>